<dbReference type="AlphaFoldDB" id="A0A2V1DCA8"/>
<sequence>MSSPQTVQAGPAYNDVDRTFEVQSPFTESDTSELSSELSSIIEDFSSDISMQEGEMQVEVLSPVAESDSSELSSIIDFSSDISAQEGEIEVEVQSPEVAESDSSELSSVMEDFSPDISAPEETAHTILEGEESMMMDRSDIPNQDEMATTNTGFTNGMETLNFELPAVPALPNLPHGMKPPGLACEPNNLVLGASGVIATCSTCCEFQREIARMMLETPHEASKLQDERQRFFAHLCEH</sequence>
<dbReference type="Proteomes" id="UP000244855">
    <property type="component" value="Unassembled WGS sequence"/>
</dbReference>
<gene>
    <name evidence="1" type="ORF">DM02DRAFT_633369</name>
</gene>
<evidence type="ECO:0000313" key="1">
    <source>
        <dbReference type="EMBL" id="PVH94849.1"/>
    </source>
</evidence>
<reference evidence="1 2" key="1">
    <citation type="journal article" date="2018" name="Sci. Rep.">
        <title>Comparative genomics provides insights into the lifestyle and reveals functional heterogeneity of dark septate endophytic fungi.</title>
        <authorList>
            <person name="Knapp D.G."/>
            <person name="Nemeth J.B."/>
            <person name="Barry K."/>
            <person name="Hainaut M."/>
            <person name="Henrissat B."/>
            <person name="Johnson J."/>
            <person name="Kuo A."/>
            <person name="Lim J.H.P."/>
            <person name="Lipzen A."/>
            <person name="Nolan M."/>
            <person name="Ohm R.A."/>
            <person name="Tamas L."/>
            <person name="Grigoriev I.V."/>
            <person name="Spatafora J.W."/>
            <person name="Nagy L.G."/>
            <person name="Kovacs G.M."/>
        </authorList>
    </citation>
    <scope>NUCLEOTIDE SEQUENCE [LARGE SCALE GENOMIC DNA]</scope>
    <source>
        <strain evidence="1 2">DSE2036</strain>
    </source>
</reference>
<evidence type="ECO:0000313" key="2">
    <source>
        <dbReference type="Proteomes" id="UP000244855"/>
    </source>
</evidence>
<keyword evidence="2" id="KW-1185">Reference proteome</keyword>
<name>A0A2V1DCA8_9PLEO</name>
<proteinExistence type="predicted"/>
<dbReference type="EMBL" id="KZ805518">
    <property type="protein sequence ID" value="PVH94849.1"/>
    <property type="molecule type" value="Genomic_DNA"/>
</dbReference>
<protein>
    <submittedName>
        <fullName evidence="1">Uncharacterized protein</fullName>
    </submittedName>
</protein>
<accession>A0A2V1DCA8</accession>
<organism evidence="1 2">
    <name type="scientific">Periconia macrospinosa</name>
    <dbReference type="NCBI Taxonomy" id="97972"/>
    <lineage>
        <taxon>Eukaryota</taxon>
        <taxon>Fungi</taxon>
        <taxon>Dikarya</taxon>
        <taxon>Ascomycota</taxon>
        <taxon>Pezizomycotina</taxon>
        <taxon>Dothideomycetes</taxon>
        <taxon>Pleosporomycetidae</taxon>
        <taxon>Pleosporales</taxon>
        <taxon>Massarineae</taxon>
        <taxon>Periconiaceae</taxon>
        <taxon>Periconia</taxon>
    </lineage>
</organism>